<dbReference type="Proteomes" id="UP000218238">
    <property type="component" value="Unassembled WGS sequence"/>
</dbReference>
<gene>
    <name evidence="3" type="ORF">CK510_29085</name>
</gene>
<sequence length="264" mass="29986">MSEKTIESTGKGFLVLLLPISFLIVFLVSTWRIWLGLILLITGINLWRNYRWQQWCQGVNPIFHQLIQQNQGSLSPIDLAIKGNFSGTVAKRFLDTKASEFGASILNHEDGKQVYYFMTANILGDILDSSEPAKELVSSRVARVSAQLLASPEAIPTMLKEKEAKLVREPELVADTEIDEADLPAQSSHKESANHEEAKKILAKQLAFGSLIQSELAKRLNVYSSTVFKRRDDADFPEWSRTRDPDSIAWRYDRKTREFFPIDE</sequence>
<organism evidence="3 4">
    <name type="scientific">Brunnivagina elsteri CCALA 953</name>
    <dbReference type="NCBI Taxonomy" id="987040"/>
    <lineage>
        <taxon>Bacteria</taxon>
        <taxon>Bacillati</taxon>
        <taxon>Cyanobacteriota</taxon>
        <taxon>Cyanophyceae</taxon>
        <taxon>Nostocales</taxon>
        <taxon>Calotrichaceae</taxon>
        <taxon>Brunnivagina</taxon>
    </lineage>
</organism>
<keyword evidence="2" id="KW-1133">Transmembrane helix</keyword>
<evidence type="ECO:0000256" key="1">
    <source>
        <dbReference type="SAM" id="MobiDB-lite"/>
    </source>
</evidence>
<accession>A0A2A2TAD7</accession>
<keyword evidence="2" id="KW-0472">Membrane</keyword>
<proteinExistence type="predicted"/>
<feature type="transmembrane region" description="Helical" evidence="2">
    <location>
        <begin position="12"/>
        <end position="41"/>
    </location>
</feature>
<comment type="caution">
    <text evidence="3">The sequence shown here is derived from an EMBL/GenBank/DDBJ whole genome shotgun (WGS) entry which is preliminary data.</text>
</comment>
<dbReference type="EMBL" id="NTFS01000613">
    <property type="protein sequence ID" value="PAX46695.1"/>
    <property type="molecule type" value="Genomic_DNA"/>
</dbReference>
<dbReference type="AlphaFoldDB" id="A0A2A2TAD7"/>
<keyword evidence="2" id="KW-0812">Transmembrane</keyword>
<feature type="region of interest" description="Disordered" evidence="1">
    <location>
        <begin position="177"/>
        <end position="196"/>
    </location>
</feature>
<keyword evidence="4" id="KW-1185">Reference proteome</keyword>
<evidence type="ECO:0000313" key="3">
    <source>
        <dbReference type="EMBL" id="PAX46695.1"/>
    </source>
</evidence>
<protein>
    <submittedName>
        <fullName evidence="3">Uncharacterized protein</fullName>
    </submittedName>
</protein>
<dbReference type="OrthoDB" id="490216at2"/>
<name>A0A2A2TAD7_9CYAN</name>
<dbReference type="RefSeq" id="WP_095724935.1">
    <property type="nucleotide sequence ID" value="NZ_NTFS01000613.1"/>
</dbReference>
<reference evidence="3 4" key="1">
    <citation type="submission" date="2017-08" db="EMBL/GenBank/DDBJ databases">
        <title>Draft genome sequence of filamentous cyanobacterium Calothrix elsteri CCALA 953.</title>
        <authorList>
            <person name="Gagunashvili A.N."/>
            <person name="Elster J."/>
            <person name="Andresson O.S."/>
        </authorList>
    </citation>
    <scope>NUCLEOTIDE SEQUENCE [LARGE SCALE GENOMIC DNA]</scope>
    <source>
        <strain evidence="3 4">CCALA 953</strain>
    </source>
</reference>
<evidence type="ECO:0000256" key="2">
    <source>
        <dbReference type="SAM" id="Phobius"/>
    </source>
</evidence>
<evidence type="ECO:0000313" key="4">
    <source>
        <dbReference type="Proteomes" id="UP000218238"/>
    </source>
</evidence>